<evidence type="ECO:0000256" key="5">
    <source>
        <dbReference type="ARBA" id="ARBA00023136"/>
    </source>
</evidence>
<evidence type="ECO:0000256" key="2">
    <source>
        <dbReference type="ARBA" id="ARBA00006434"/>
    </source>
</evidence>
<dbReference type="Pfam" id="PF00474">
    <property type="entry name" value="SSF"/>
    <property type="match status" value="1"/>
</dbReference>
<protein>
    <submittedName>
        <fullName evidence="8">Sodium/solute symporter</fullName>
    </submittedName>
</protein>
<feature type="transmembrane region" description="Helical" evidence="7">
    <location>
        <begin position="643"/>
        <end position="663"/>
    </location>
</feature>
<feature type="transmembrane region" description="Helical" evidence="7">
    <location>
        <begin position="471"/>
        <end position="490"/>
    </location>
</feature>
<evidence type="ECO:0000256" key="1">
    <source>
        <dbReference type="ARBA" id="ARBA00004141"/>
    </source>
</evidence>
<feature type="transmembrane region" description="Helical" evidence="7">
    <location>
        <begin position="366"/>
        <end position="393"/>
    </location>
</feature>
<dbReference type="PROSITE" id="PS50283">
    <property type="entry name" value="NA_SOLUT_SYMP_3"/>
    <property type="match status" value="1"/>
</dbReference>
<evidence type="ECO:0000313" key="9">
    <source>
        <dbReference type="Proteomes" id="UP001216907"/>
    </source>
</evidence>
<feature type="transmembrane region" description="Helical" evidence="7">
    <location>
        <begin position="135"/>
        <end position="159"/>
    </location>
</feature>
<dbReference type="EMBL" id="JARRAG010000001">
    <property type="protein sequence ID" value="MDG3002254.1"/>
    <property type="molecule type" value="Genomic_DNA"/>
</dbReference>
<feature type="transmembrane region" description="Helical" evidence="7">
    <location>
        <begin position="171"/>
        <end position="192"/>
    </location>
</feature>
<comment type="caution">
    <text evidence="8">The sequence shown here is derived from an EMBL/GenBank/DDBJ whole genome shotgun (WGS) entry which is preliminary data.</text>
</comment>
<sequence>MTSGLIVFAAGAPLIKMGTLDVAIIAIYFVVVLGIGFYLKRYVSTGDDFFMAGRKMTAWIAGLSFISANLSSLETMGWSAMAYQYGMLGAHAYWFGAVPAILFLAVVMMPFYYICNTHSVPGYLKLRFGTGTSALAGISFSFLTVLVSGASMFAMAKILNLLLGWDMNVSIWVSSLTVAVYVALGGLVSAVFNEVLQYFLIWFGSLLIPILGLIDAGGWSGLVAKIERNVPVIHPSVGNANFTSLWRNLGSFDANPMGVDWIGMVFGLAVGVGFGYWCTDFLQVQRVIVAKDLRAAQNGTIIGAALKMCVPLIVTLPGLLGLAVLLHSDGTPLVLVSEADPRANITHRTYNDVLPLLMGRYLGPGLLGLGVTAMIAGFMSGMAGNASAFATVWTYDVYRTLIRKNASDAHYLSMGRWCSLLGIMMSVGTAYSLFYFSNILEFLQVLIFFFIVPLFGVVILGMMWKRATPTGAFVGFLTAILSSMAMWGFVHTFPDGHRPRPTAILDPGAVVRVESVGEGDSQVVNRVTVEKGVVRTTNVPIEVGQEPAWTSGDRTLSAPGATPAKVVEKGESIPVRLIAPDVLLADTNRPDKFGAEGAEVVLGPGVRVVASDVTQTFNPAEFNPAHAKYIARSEKAKPMAVNVYTSMWTLLICVTVITLVSLFTTPKPEAELHNLVLGLTKLPDNGPVAWYQAPKFWALVVAIVLAALNIIFW</sequence>
<organism evidence="8 9">
    <name type="scientific">Paludisphaera mucosa</name>
    <dbReference type="NCBI Taxonomy" id="3030827"/>
    <lineage>
        <taxon>Bacteria</taxon>
        <taxon>Pseudomonadati</taxon>
        <taxon>Planctomycetota</taxon>
        <taxon>Planctomycetia</taxon>
        <taxon>Isosphaerales</taxon>
        <taxon>Isosphaeraceae</taxon>
        <taxon>Paludisphaera</taxon>
    </lineage>
</organism>
<accession>A0ABT6F4A8</accession>
<evidence type="ECO:0000313" key="8">
    <source>
        <dbReference type="EMBL" id="MDG3002254.1"/>
    </source>
</evidence>
<evidence type="ECO:0000256" key="4">
    <source>
        <dbReference type="ARBA" id="ARBA00022989"/>
    </source>
</evidence>
<dbReference type="InterPro" id="IPR001734">
    <property type="entry name" value="Na/solute_symporter"/>
</dbReference>
<comment type="subcellular location">
    <subcellularLocation>
        <location evidence="1">Membrane</location>
        <topology evidence="1">Multi-pass membrane protein</topology>
    </subcellularLocation>
</comment>
<dbReference type="NCBIfam" id="TIGR00813">
    <property type="entry name" value="sss"/>
    <property type="match status" value="1"/>
</dbReference>
<keyword evidence="4 7" id="KW-1133">Transmembrane helix</keyword>
<gene>
    <name evidence="8" type="ORF">PZE19_00490</name>
</gene>
<feature type="transmembrane region" description="Helical" evidence="7">
    <location>
        <begin position="696"/>
        <end position="712"/>
    </location>
</feature>
<feature type="transmembrane region" description="Helical" evidence="7">
    <location>
        <begin position="261"/>
        <end position="279"/>
    </location>
</feature>
<keyword evidence="9" id="KW-1185">Reference proteome</keyword>
<dbReference type="Gene3D" id="1.20.1730.10">
    <property type="entry name" value="Sodium/glucose cotransporter"/>
    <property type="match status" value="1"/>
</dbReference>
<feature type="transmembrane region" description="Helical" evidence="7">
    <location>
        <begin position="414"/>
        <end position="436"/>
    </location>
</feature>
<reference evidence="8 9" key="1">
    <citation type="submission" date="2023-03" db="EMBL/GenBank/DDBJ databases">
        <title>Paludisphaera mucosa sp. nov. a novel planctomycete from northern fen.</title>
        <authorList>
            <person name="Ivanova A."/>
        </authorList>
    </citation>
    <scope>NUCLEOTIDE SEQUENCE [LARGE SCALE GENOMIC DNA]</scope>
    <source>
        <strain evidence="8 9">Pla2</strain>
    </source>
</reference>
<name>A0ABT6F4A8_9BACT</name>
<feature type="transmembrane region" description="Helical" evidence="7">
    <location>
        <begin position="59"/>
        <end position="80"/>
    </location>
</feature>
<evidence type="ECO:0000256" key="3">
    <source>
        <dbReference type="ARBA" id="ARBA00022692"/>
    </source>
</evidence>
<feature type="transmembrane region" description="Helical" evidence="7">
    <location>
        <begin position="199"/>
        <end position="219"/>
    </location>
</feature>
<feature type="transmembrane region" description="Helical" evidence="7">
    <location>
        <begin position="92"/>
        <end position="114"/>
    </location>
</feature>
<dbReference type="Proteomes" id="UP001216907">
    <property type="component" value="Unassembled WGS sequence"/>
</dbReference>
<dbReference type="PANTHER" id="PTHR11819">
    <property type="entry name" value="SOLUTE CARRIER FAMILY 5"/>
    <property type="match status" value="1"/>
</dbReference>
<dbReference type="RefSeq" id="WP_277858618.1">
    <property type="nucleotide sequence ID" value="NZ_JARRAG010000001.1"/>
</dbReference>
<dbReference type="PANTHER" id="PTHR11819:SF195">
    <property type="entry name" value="SODIUM_GLUCOSE COTRANSPORTER 4"/>
    <property type="match status" value="1"/>
</dbReference>
<feature type="transmembrane region" description="Helical" evidence="7">
    <location>
        <begin position="20"/>
        <end position="39"/>
    </location>
</feature>
<feature type="transmembrane region" description="Helical" evidence="7">
    <location>
        <begin position="442"/>
        <end position="464"/>
    </location>
</feature>
<evidence type="ECO:0000256" key="6">
    <source>
        <dbReference type="RuleBase" id="RU362091"/>
    </source>
</evidence>
<keyword evidence="3 7" id="KW-0812">Transmembrane</keyword>
<dbReference type="InterPro" id="IPR038377">
    <property type="entry name" value="Na/Glc_symporter_sf"/>
</dbReference>
<proteinExistence type="inferred from homology"/>
<keyword evidence="5 7" id="KW-0472">Membrane</keyword>
<comment type="similarity">
    <text evidence="2 6">Belongs to the sodium:solute symporter (SSF) (TC 2.A.21) family.</text>
</comment>
<evidence type="ECO:0000256" key="7">
    <source>
        <dbReference type="SAM" id="Phobius"/>
    </source>
</evidence>